<dbReference type="EMBL" id="BPLR01008893">
    <property type="protein sequence ID" value="GIY28005.1"/>
    <property type="molecule type" value="Genomic_DNA"/>
</dbReference>
<protein>
    <submittedName>
        <fullName evidence="2">Uncharacterized protein</fullName>
    </submittedName>
</protein>
<name>A0AAV4S1U4_CAEEX</name>
<comment type="caution">
    <text evidence="2">The sequence shown here is derived from an EMBL/GenBank/DDBJ whole genome shotgun (WGS) entry which is preliminary data.</text>
</comment>
<feature type="region of interest" description="Disordered" evidence="1">
    <location>
        <begin position="1"/>
        <end position="44"/>
    </location>
</feature>
<reference evidence="2 3" key="1">
    <citation type="submission" date="2021-06" db="EMBL/GenBank/DDBJ databases">
        <title>Caerostris extrusa draft genome.</title>
        <authorList>
            <person name="Kono N."/>
            <person name="Arakawa K."/>
        </authorList>
    </citation>
    <scope>NUCLEOTIDE SEQUENCE [LARGE SCALE GENOMIC DNA]</scope>
</reference>
<feature type="compositionally biased region" description="Low complexity" evidence="1">
    <location>
        <begin position="90"/>
        <end position="105"/>
    </location>
</feature>
<feature type="region of interest" description="Disordered" evidence="1">
    <location>
        <begin position="86"/>
        <end position="129"/>
    </location>
</feature>
<keyword evidence="3" id="KW-1185">Reference proteome</keyword>
<proteinExistence type="predicted"/>
<evidence type="ECO:0000313" key="3">
    <source>
        <dbReference type="Proteomes" id="UP001054945"/>
    </source>
</evidence>
<gene>
    <name evidence="2" type="ORF">CEXT_278401</name>
</gene>
<evidence type="ECO:0000313" key="2">
    <source>
        <dbReference type="EMBL" id="GIY28005.1"/>
    </source>
</evidence>
<feature type="compositionally biased region" description="Polar residues" evidence="1">
    <location>
        <begin position="119"/>
        <end position="129"/>
    </location>
</feature>
<organism evidence="2 3">
    <name type="scientific">Caerostris extrusa</name>
    <name type="common">Bark spider</name>
    <name type="synonym">Caerostris bankana</name>
    <dbReference type="NCBI Taxonomy" id="172846"/>
    <lineage>
        <taxon>Eukaryota</taxon>
        <taxon>Metazoa</taxon>
        <taxon>Ecdysozoa</taxon>
        <taxon>Arthropoda</taxon>
        <taxon>Chelicerata</taxon>
        <taxon>Arachnida</taxon>
        <taxon>Araneae</taxon>
        <taxon>Araneomorphae</taxon>
        <taxon>Entelegynae</taxon>
        <taxon>Araneoidea</taxon>
        <taxon>Araneidae</taxon>
        <taxon>Caerostris</taxon>
    </lineage>
</organism>
<dbReference type="Proteomes" id="UP001054945">
    <property type="component" value="Unassembled WGS sequence"/>
</dbReference>
<dbReference type="AlphaFoldDB" id="A0AAV4S1U4"/>
<evidence type="ECO:0000256" key="1">
    <source>
        <dbReference type="SAM" id="MobiDB-lite"/>
    </source>
</evidence>
<sequence>MSSVDSTRRTSPLKRSATMLPPSNATSWKHDSGRGFRKGKQRYPASNCKTMEKCRTYTVSGHQSILPKFSLIAVHVPVLSVPTATKSSASSVQQKPQIPQSKSKPPNLPWVRGHRQQTDDISTSWCPQGLSANRNSKTRRFRLVQSSKAPSGEPTCSSNSAASWTVILIWFHDGNINMVFALFSCGLFLKKRFSSNQRTCQRRPDLLLADHIHHSSSIPPLPRDCPLTISKPQAFRPSDWLESQADGAQPACPDPQAKMAEQSLRIHAW</sequence>
<accession>A0AAV4S1U4</accession>